<reference evidence="2" key="1">
    <citation type="submission" date="2018-01" db="EMBL/GenBank/DDBJ databases">
        <authorList>
            <person name="Gaut B.S."/>
            <person name="Morton B.R."/>
            <person name="Clegg M.T."/>
            <person name="Duvall M.R."/>
        </authorList>
    </citation>
    <scope>NUCLEOTIDE SEQUENCE</scope>
    <source>
        <strain evidence="2">Cupriavidus taiwanensis STM 8555</strain>
    </source>
</reference>
<sequence>MPDRAPAQRDPEAHHAPLAASRLCHAPARDRHRRAQDPAADGASRPLDDGTLLPAESFYVLCRIEPAIAKVSGGRNST</sequence>
<protein>
    <submittedName>
        <fullName evidence="2">Uncharacterized protein</fullName>
    </submittedName>
</protein>
<geneLocation type="plasmid" evidence="2">
    <name>I</name>
</geneLocation>
<accession>A0A375HCQ7</accession>
<keyword evidence="2" id="KW-0614">Plasmid</keyword>
<name>A0A375HCQ7_9BURK</name>
<feature type="region of interest" description="Disordered" evidence="1">
    <location>
        <begin position="1"/>
        <end position="51"/>
    </location>
</feature>
<gene>
    <name evidence="2" type="ORF">CBM2612_P0440</name>
</gene>
<organism evidence="2">
    <name type="scientific">Cupriavidus taiwanensis</name>
    <dbReference type="NCBI Taxonomy" id="164546"/>
    <lineage>
        <taxon>Bacteria</taxon>
        <taxon>Pseudomonadati</taxon>
        <taxon>Pseudomonadota</taxon>
        <taxon>Betaproteobacteria</taxon>
        <taxon>Burkholderiales</taxon>
        <taxon>Burkholderiaceae</taxon>
        <taxon>Cupriavidus</taxon>
    </lineage>
</organism>
<dbReference type="EMBL" id="LT984809">
    <property type="protein sequence ID" value="SPD49095.1"/>
    <property type="molecule type" value="Genomic_DNA"/>
</dbReference>
<feature type="compositionally biased region" description="Basic and acidic residues" evidence="1">
    <location>
        <begin position="1"/>
        <end position="15"/>
    </location>
</feature>
<dbReference type="AlphaFoldDB" id="A0A375HCQ7"/>
<proteinExistence type="predicted"/>
<evidence type="ECO:0000313" key="2">
    <source>
        <dbReference type="EMBL" id="SPD49095.1"/>
    </source>
</evidence>
<evidence type="ECO:0000256" key="1">
    <source>
        <dbReference type="SAM" id="MobiDB-lite"/>
    </source>
</evidence>